<feature type="compositionally biased region" description="Polar residues" evidence="1">
    <location>
        <begin position="71"/>
        <end position="94"/>
    </location>
</feature>
<keyword evidence="2" id="KW-0732">Signal</keyword>
<dbReference type="AlphaFoldDB" id="A0A9J6BV60"/>
<evidence type="ECO:0000256" key="2">
    <source>
        <dbReference type="SAM" id="SignalP"/>
    </source>
</evidence>
<dbReference type="OrthoDB" id="8063377at2759"/>
<reference evidence="3" key="1">
    <citation type="submission" date="2021-03" db="EMBL/GenBank/DDBJ databases">
        <title>Chromosome level genome of the anhydrobiotic midge Polypedilum vanderplanki.</title>
        <authorList>
            <person name="Yoshida Y."/>
            <person name="Kikawada T."/>
            <person name="Gusev O."/>
        </authorList>
    </citation>
    <scope>NUCLEOTIDE SEQUENCE</scope>
    <source>
        <strain evidence="3">NIAS01</strain>
        <tissue evidence="3">Whole body or cell culture</tissue>
    </source>
</reference>
<name>A0A9J6BV60_POLVA</name>
<proteinExistence type="predicted"/>
<feature type="chain" id="PRO_5039923757" evidence="2">
    <location>
        <begin position="27"/>
        <end position="284"/>
    </location>
</feature>
<accession>A0A9J6BV60</accession>
<feature type="signal peptide" evidence="2">
    <location>
        <begin position="1"/>
        <end position="26"/>
    </location>
</feature>
<dbReference type="Proteomes" id="UP001107558">
    <property type="component" value="Chromosome 3"/>
</dbReference>
<sequence>MIIKNPTLLNLVILTGSLWTIVLSNAESDKWSWPTSVKSQQVSVADNRKDIFYERFDDNPKSERIRVPTSYYDSGSNRRPHSQQYQVKESSTNKPKPLSDEFSNEYSGENYGNAGNRFPPALNFPNRFGPQAQQHSGDYPSQFGYQGPYNPQFGLGGGFGTYPQQFPGAFGQYPGQQFPGNYYGGYQNPANGILVGPGGPTGIFGRPRYPHYGGSFGYPQQFGHFGSFDGQHNNIGPYNPAAAGGFANPYNQQFGGGQFYGGGPLYDSQSKNSALKNKIEKSAD</sequence>
<evidence type="ECO:0000313" key="4">
    <source>
        <dbReference type="Proteomes" id="UP001107558"/>
    </source>
</evidence>
<evidence type="ECO:0000313" key="3">
    <source>
        <dbReference type="EMBL" id="KAG5673411.1"/>
    </source>
</evidence>
<dbReference type="EMBL" id="JADBJN010000003">
    <property type="protein sequence ID" value="KAG5673411.1"/>
    <property type="molecule type" value="Genomic_DNA"/>
</dbReference>
<evidence type="ECO:0000256" key="1">
    <source>
        <dbReference type="SAM" id="MobiDB-lite"/>
    </source>
</evidence>
<gene>
    <name evidence="3" type="ORF">PVAND_003463</name>
</gene>
<comment type="caution">
    <text evidence="3">The sequence shown here is derived from an EMBL/GenBank/DDBJ whole genome shotgun (WGS) entry which is preliminary data.</text>
</comment>
<organism evidence="3 4">
    <name type="scientific">Polypedilum vanderplanki</name>
    <name type="common">Sleeping chironomid midge</name>
    <dbReference type="NCBI Taxonomy" id="319348"/>
    <lineage>
        <taxon>Eukaryota</taxon>
        <taxon>Metazoa</taxon>
        <taxon>Ecdysozoa</taxon>
        <taxon>Arthropoda</taxon>
        <taxon>Hexapoda</taxon>
        <taxon>Insecta</taxon>
        <taxon>Pterygota</taxon>
        <taxon>Neoptera</taxon>
        <taxon>Endopterygota</taxon>
        <taxon>Diptera</taxon>
        <taxon>Nematocera</taxon>
        <taxon>Chironomoidea</taxon>
        <taxon>Chironomidae</taxon>
        <taxon>Chironominae</taxon>
        <taxon>Polypedilum</taxon>
        <taxon>Polypedilum</taxon>
    </lineage>
</organism>
<protein>
    <submittedName>
        <fullName evidence="3">Uncharacterized protein</fullName>
    </submittedName>
</protein>
<feature type="region of interest" description="Disordered" evidence="1">
    <location>
        <begin position="64"/>
        <end position="141"/>
    </location>
</feature>
<keyword evidence="4" id="KW-1185">Reference proteome</keyword>